<keyword evidence="3" id="KW-1185">Reference proteome</keyword>
<dbReference type="EMBL" id="JAGEVG010000027">
    <property type="protein sequence ID" value="MBO3100018.1"/>
    <property type="molecule type" value="Genomic_DNA"/>
</dbReference>
<evidence type="ECO:0000313" key="2">
    <source>
        <dbReference type="EMBL" id="MBO3100018.1"/>
    </source>
</evidence>
<name>A0ABS3SWA8_9FLAO</name>
<reference evidence="2 3" key="1">
    <citation type="submission" date="2021-03" db="EMBL/GenBank/DDBJ databases">
        <title>Gelidibacter sp. nov., isolated from costal sediment.</title>
        <authorList>
            <person name="Lun K.-Y."/>
        </authorList>
    </citation>
    <scope>NUCLEOTIDE SEQUENCE [LARGE SCALE GENOMIC DNA]</scope>
    <source>
        <strain evidence="2 3">DF109</strain>
    </source>
</reference>
<feature type="signal peptide" evidence="1">
    <location>
        <begin position="1"/>
        <end position="19"/>
    </location>
</feature>
<evidence type="ECO:0000256" key="1">
    <source>
        <dbReference type="SAM" id="SignalP"/>
    </source>
</evidence>
<sequence>MKKPHFIILILLTFSISKAQSHEIVFTVKNFESEFLRYEPIKRYNVSDKDFEWAQFVISETKKSVNDKEGHYNVAHYWNITTAFDKLDETKENLKLVFIKMANSEGGCKYVTSFKDKIKFDDKIPELYNEYYVSCSNKPEAKELDIEHYIRDNKLNTSLVKLIKTINLNDVKYRDSDEQTYRTKQPNLDKVNQKLIDSLYNVHEQYIGKTLVGKEFEFVMWAVIQHSNPEMMEKYLPIVHQAVNHNELDKTPLKMLIDRYYGLKYGYQVFGSQSGFGFEMADDETRNKIIAKYDLD</sequence>
<protein>
    <submittedName>
        <fullName evidence="2">Uncharacterized protein</fullName>
    </submittedName>
</protein>
<organism evidence="2 3">
    <name type="scientific">Gelidibacter pelagius</name>
    <dbReference type="NCBI Taxonomy" id="2819985"/>
    <lineage>
        <taxon>Bacteria</taxon>
        <taxon>Pseudomonadati</taxon>
        <taxon>Bacteroidota</taxon>
        <taxon>Flavobacteriia</taxon>
        <taxon>Flavobacteriales</taxon>
        <taxon>Flavobacteriaceae</taxon>
        <taxon>Gelidibacter</taxon>
    </lineage>
</organism>
<accession>A0ABS3SWA8</accession>
<keyword evidence="1" id="KW-0732">Signal</keyword>
<dbReference type="Proteomes" id="UP000681315">
    <property type="component" value="Unassembled WGS sequence"/>
</dbReference>
<dbReference type="RefSeq" id="WP_208235125.1">
    <property type="nucleotide sequence ID" value="NZ_JAGEVG010000027.1"/>
</dbReference>
<gene>
    <name evidence="2" type="ORF">J4051_17230</name>
</gene>
<evidence type="ECO:0000313" key="3">
    <source>
        <dbReference type="Proteomes" id="UP000681315"/>
    </source>
</evidence>
<proteinExistence type="predicted"/>
<feature type="chain" id="PRO_5047132718" evidence="1">
    <location>
        <begin position="20"/>
        <end position="296"/>
    </location>
</feature>
<comment type="caution">
    <text evidence="2">The sequence shown here is derived from an EMBL/GenBank/DDBJ whole genome shotgun (WGS) entry which is preliminary data.</text>
</comment>